<dbReference type="PANTHER" id="PTHR33639:SF2">
    <property type="entry name" value="DUF393 DOMAIN-CONTAINING PROTEIN"/>
    <property type="match status" value="1"/>
</dbReference>
<dbReference type="EMBL" id="HBGU01056581">
    <property type="protein sequence ID" value="CAD9507296.1"/>
    <property type="molecule type" value="Transcribed_RNA"/>
</dbReference>
<dbReference type="InterPro" id="IPR007263">
    <property type="entry name" value="DCC1-like"/>
</dbReference>
<evidence type="ECO:0008006" key="2">
    <source>
        <dbReference type="Google" id="ProtNLM"/>
    </source>
</evidence>
<dbReference type="GO" id="GO:0015035">
    <property type="term" value="F:protein-disulfide reductase activity"/>
    <property type="evidence" value="ECO:0007669"/>
    <property type="project" value="InterPro"/>
</dbReference>
<dbReference type="PANTHER" id="PTHR33639">
    <property type="entry name" value="THIOL-DISULFIDE OXIDOREDUCTASE DCC"/>
    <property type="match status" value="1"/>
</dbReference>
<organism evidence="1">
    <name type="scientific">Haptolina brevifila</name>
    <dbReference type="NCBI Taxonomy" id="156173"/>
    <lineage>
        <taxon>Eukaryota</taxon>
        <taxon>Haptista</taxon>
        <taxon>Haptophyta</taxon>
        <taxon>Prymnesiophyceae</taxon>
        <taxon>Prymnesiales</taxon>
        <taxon>Prymnesiaceae</taxon>
        <taxon>Haptolina</taxon>
    </lineage>
</organism>
<name>A0A7S2I2R0_9EUKA</name>
<protein>
    <recommendedName>
        <fullName evidence="2">FAD/NAD(P)-binding domain-containing protein</fullName>
    </recommendedName>
</protein>
<dbReference type="InterPro" id="IPR052927">
    <property type="entry name" value="DCC_oxidoreductase"/>
</dbReference>
<dbReference type="Pfam" id="PF04134">
    <property type="entry name" value="DCC1-like"/>
    <property type="match status" value="1"/>
</dbReference>
<dbReference type="Gene3D" id="3.50.50.100">
    <property type="match status" value="1"/>
</dbReference>
<reference evidence="1" key="1">
    <citation type="submission" date="2021-01" db="EMBL/GenBank/DDBJ databases">
        <authorList>
            <person name="Corre E."/>
            <person name="Pelletier E."/>
            <person name="Niang G."/>
            <person name="Scheremetjew M."/>
            <person name="Finn R."/>
            <person name="Kale V."/>
            <person name="Holt S."/>
            <person name="Cochrane G."/>
            <person name="Meng A."/>
            <person name="Brown T."/>
            <person name="Cohen L."/>
        </authorList>
    </citation>
    <scope>NUCLEOTIDE SEQUENCE</scope>
    <source>
        <strain evidence="1">UTEX LB 985</strain>
    </source>
</reference>
<dbReference type="AlphaFoldDB" id="A0A7S2I2R0"/>
<gene>
    <name evidence="1" type="ORF">CBRE1094_LOCUS30819</name>
</gene>
<evidence type="ECO:0000313" key="1">
    <source>
        <dbReference type="EMBL" id="CAD9507296.1"/>
    </source>
</evidence>
<sequence length="366" mass="38979">MQARGVTVHFRSPVSSAIPIEGVAWVGKGATAQKLRADILFDCRGNGAPSTAGLVFEGELHQAVGASGHVNVDRSLRCAVGGGRIFAMGDAMMLDACDGVRKTGHMAELSADVVIQNVKRLLQAARATAATARLELDPRALATYPLGAVGVHEAPRIYCVSLGEAYGVLVFNDLVLSGLLAAIAKPVIEWTKIAACAERPAGVAFWRLGDSVANWTSRILLPPRPTERAEVPTARPLLLFDGVCLLCSSFVQFVIDHDVEGAFDFAPLQGTTASSMLAGLGLSLDLSTVVLIDEAGVHTHSTAALRVLSRCGLPYALIHHTFIWLPSPLRDAGYQAVAAVRYRLFGQDDGTACRLMTKALRQRFLD</sequence>
<accession>A0A7S2I2R0</accession>
<proteinExistence type="predicted"/>